<name>A0A0N4XDA1_NIPBR</name>
<sequence>MLTEMQIDSGEVVLRDVTLNSRLGAALATKSEKTDWWQLREGSSGKTTGDTRRTRRRRRRQRQRPAGIVMRSGCRATWSAINSDCLNRNREPQVTPPLNRRRLVLIGSTAKLDC</sequence>
<evidence type="ECO:0000313" key="2">
    <source>
        <dbReference type="EMBL" id="VDL63167.1"/>
    </source>
</evidence>
<reference evidence="2 3" key="2">
    <citation type="submission" date="2018-11" db="EMBL/GenBank/DDBJ databases">
        <authorList>
            <consortium name="Pathogen Informatics"/>
        </authorList>
    </citation>
    <scope>NUCLEOTIDE SEQUENCE [LARGE SCALE GENOMIC DNA]</scope>
</reference>
<keyword evidence="3" id="KW-1185">Reference proteome</keyword>
<feature type="region of interest" description="Disordered" evidence="1">
    <location>
        <begin position="38"/>
        <end position="66"/>
    </location>
</feature>
<evidence type="ECO:0000256" key="1">
    <source>
        <dbReference type="SAM" id="MobiDB-lite"/>
    </source>
</evidence>
<organism evidence="4">
    <name type="scientific">Nippostrongylus brasiliensis</name>
    <name type="common">Rat hookworm</name>
    <dbReference type="NCBI Taxonomy" id="27835"/>
    <lineage>
        <taxon>Eukaryota</taxon>
        <taxon>Metazoa</taxon>
        <taxon>Ecdysozoa</taxon>
        <taxon>Nematoda</taxon>
        <taxon>Chromadorea</taxon>
        <taxon>Rhabditida</taxon>
        <taxon>Rhabditina</taxon>
        <taxon>Rhabditomorpha</taxon>
        <taxon>Strongyloidea</taxon>
        <taxon>Heligmosomidae</taxon>
        <taxon>Nippostrongylus</taxon>
    </lineage>
</organism>
<feature type="compositionally biased region" description="Basic residues" evidence="1">
    <location>
        <begin position="53"/>
        <end position="63"/>
    </location>
</feature>
<evidence type="ECO:0000313" key="4">
    <source>
        <dbReference type="WBParaSite" id="NBR_0000048601-mRNA-1"/>
    </source>
</evidence>
<proteinExistence type="predicted"/>
<evidence type="ECO:0000313" key="3">
    <source>
        <dbReference type="Proteomes" id="UP000271162"/>
    </source>
</evidence>
<protein>
    <submittedName>
        <fullName evidence="4">Transposase</fullName>
    </submittedName>
</protein>
<dbReference type="Proteomes" id="UP000271162">
    <property type="component" value="Unassembled WGS sequence"/>
</dbReference>
<accession>A0A0N4XDA1</accession>
<dbReference type="WBParaSite" id="NBR_0000048601-mRNA-1">
    <property type="protein sequence ID" value="NBR_0000048601-mRNA-1"/>
    <property type="gene ID" value="NBR_0000048601"/>
</dbReference>
<dbReference type="AlphaFoldDB" id="A0A0N4XDA1"/>
<dbReference type="EMBL" id="UYSL01000211">
    <property type="protein sequence ID" value="VDL63167.1"/>
    <property type="molecule type" value="Genomic_DNA"/>
</dbReference>
<reference evidence="4" key="1">
    <citation type="submission" date="2017-02" db="UniProtKB">
        <authorList>
            <consortium name="WormBaseParasite"/>
        </authorList>
    </citation>
    <scope>IDENTIFICATION</scope>
</reference>
<gene>
    <name evidence="2" type="ORF">NBR_LOCUS487</name>
</gene>